<reference evidence="15 16" key="1">
    <citation type="submission" date="2018-08" db="EMBL/GenBank/DDBJ databases">
        <title>A genome reference for cultivated species of the human gut microbiota.</title>
        <authorList>
            <person name="Zou Y."/>
            <person name="Xue W."/>
            <person name="Luo G."/>
        </authorList>
    </citation>
    <scope>NUCLEOTIDE SEQUENCE [LARGE SCALE GENOMIC DNA]</scope>
    <source>
        <strain evidence="15 16">AM25-21AC</strain>
    </source>
</reference>
<evidence type="ECO:0000259" key="13">
    <source>
        <dbReference type="PROSITE" id="PS51198"/>
    </source>
</evidence>
<dbReference type="Gene3D" id="1.10.486.10">
    <property type="entry name" value="PCRA, domain 4"/>
    <property type="match status" value="2"/>
</dbReference>
<dbReference type="EMBL" id="QRHE01000003">
    <property type="protein sequence ID" value="RHF52372.1"/>
    <property type="molecule type" value="Genomic_DNA"/>
</dbReference>
<dbReference type="InterPro" id="IPR000212">
    <property type="entry name" value="DNA_helicase_UvrD/REP"/>
</dbReference>
<dbReference type="SMART" id="SM00479">
    <property type="entry name" value="EXOIII"/>
    <property type="match status" value="1"/>
</dbReference>
<evidence type="ECO:0000256" key="1">
    <source>
        <dbReference type="ARBA" id="ARBA00009922"/>
    </source>
</evidence>
<evidence type="ECO:0000313" key="16">
    <source>
        <dbReference type="Proteomes" id="UP000283442"/>
    </source>
</evidence>
<comment type="caution">
    <text evidence="15">The sequence shown here is derived from an EMBL/GenBank/DDBJ whole genome shotgun (WGS) entry which is preliminary data.</text>
</comment>
<evidence type="ECO:0000256" key="3">
    <source>
        <dbReference type="ARBA" id="ARBA00022801"/>
    </source>
</evidence>
<evidence type="ECO:0000256" key="12">
    <source>
        <dbReference type="PROSITE-ProRule" id="PRU00560"/>
    </source>
</evidence>
<dbReference type="GO" id="GO:0033202">
    <property type="term" value="C:DNA helicase complex"/>
    <property type="evidence" value="ECO:0007669"/>
    <property type="project" value="TreeGrafter"/>
</dbReference>
<dbReference type="Gene3D" id="1.10.10.160">
    <property type="match status" value="1"/>
</dbReference>
<dbReference type="InterPro" id="IPR036397">
    <property type="entry name" value="RNaseH_sf"/>
</dbReference>
<dbReference type="Gene3D" id="3.40.50.300">
    <property type="entry name" value="P-loop containing nucleotide triphosphate hydrolases"/>
    <property type="match status" value="2"/>
</dbReference>
<dbReference type="Gene3D" id="3.30.160.800">
    <property type="match status" value="1"/>
</dbReference>
<dbReference type="GO" id="GO:0003677">
    <property type="term" value="F:DNA binding"/>
    <property type="evidence" value="ECO:0007669"/>
    <property type="project" value="UniProtKB-KW"/>
</dbReference>
<gene>
    <name evidence="15" type="ORF">DW674_04160</name>
</gene>
<comment type="catalytic activity">
    <reaction evidence="9">
        <text>Couples ATP hydrolysis with the unwinding of duplex DNA by translocating in the 3'-5' direction.</text>
        <dbReference type="EC" id="5.6.2.4"/>
    </reaction>
</comment>
<keyword evidence="5" id="KW-0540">Nuclease</keyword>
<dbReference type="CDD" id="cd17932">
    <property type="entry name" value="DEXQc_UvrD"/>
    <property type="match status" value="1"/>
</dbReference>
<keyword evidence="4 12" id="KW-0347">Helicase</keyword>
<keyword evidence="8" id="KW-0413">Isomerase</keyword>
<evidence type="ECO:0000256" key="4">
    <source>
        <dbReference type="ARBA" id="ARBA00022806"/>
    </source>
</evidence>
<feature type="domain" description="UvrD-like helicase ATP-binding" evidence="13">
    <location>
        <begin position="16"/>
        <end position="322"/>
    </location>
</feature>
<dbReference type="Proteomes" id="UP000283442">
    <property type="component" value="Unassembled WGS sequence"/>
</dbReference>
<dbReference type="CDD" id="cd06127">
    <property type="entry name" value="DEDDh"/>
    <property type="match status" value="1"/>
</dbReference>
<dbReference type="GO" id="GO:0004527">
    <property type="term" value="F:exonuclease activity"/>
    <property type="evidence" value="ECO:0007669"/>
    <property type="project" value="UniProtKB-KW"/>
</dbReference>
<keyword evidence="6 12" id="KW-0067">ATP-binding</keyword>
<name>A0A414NY56_9FIRM</name>
<dbReference type="GO" id="GO:0000725">
    <property type="term" value="P:recombinational repair"/>
    <property type="evidence" value="ECO:0007669"/>
    <property type="project" value="TreeGrafter"/>
</dbReference>
<protein>
    <recommendedName>
        <fullName evidence="10">DNA 3'-5' helicase</fullName>
        <ecNumber evidence="10">5.6.2.4</ecNumber>
    </recommendedName>
</protein>
<dbReference type="Pfam" id="PF00929">
    <property type="entry name" value="RNase_T"/>
    <property type="match status" value="1"/>
</dbReference>
<dbReference type="InterPro" id="IPR014017">
    <property type="entry name" value="DNA_helicase_UvrD-like_C"/>
</dbReference>
<dbReference type="GO" id="GO:0005829">
    <property type="term" value="C:cytosol"/>
    <property type="evidence" value="ECO:0007669"/>
    <property type="project" value="TreeGrafter"/>
</dbReference>
<organism evidence="15 16">
    <name type="scientific">Mitsuokella multacida</name>
    <dbReference type="NCBI Taxonomy" id="52226"/>
    <lineage>
        <taxon>Bacteria</taxon>
        <taxon>Bacillati</taxon>
        <taxon>Bacillota</taxon>
        <taxon>Negativicutes</taxon>
        <taxon>Selenomonadales</taxon>
        <taxon>Selenomonadaceae</taxon>
        <taxon>Mitsuokella</taxon>
    </lineage>
</organism>
<proteinExistence type="inferred from homology"/>
<dbReference type="PANTHER" id="PTHR11070">
    <property type="entry name" value="UVRD / RECB / PCRA DNA HELICASE FAMILY MEMBER"/>
    <property type="match status" value="1"/>
</dbReference>
<dbReference type="SUPFAM" id="SSF52540">
    <property type="entry name" value="P-loop containing nucleoside triphosphate hydrolases"/>
    <property type="match status" value="1"/>
</dbReference>
<evidence type="ECO:0000256" key="11">
    <source>
        <dbReference type="ARBA" id="ARBA00048988"/>
    </source>
</evidence>
<dbReference type="GO" id="GO:0005524">
    <property type="term" value="F:ATP binding"/>
    <property type="evidence" value="ECO:0007669"/>
    <property type="project" value="UniProtKB-UniRule"/>
</dbReference>
<dbReference type="InterPro" id="IPR013986">
    <property type="entry name" value="DExx_box_DNA_helicase_dom_sf"/>
</dbReference>
<keyword evidence="3 12" id="KW-0378">Hydrolase</keyword>
<comment type="catalytic activity">
    <reaction evidence="11">
        <text>ATP + H2O = ADP + phosphate + H(+)</text>
        <dbReference type="Rhea" id="RHEA:13065"/>
        <dbReference type="ChEBI" id="CHEBI:15377"/>
        <dbReference type="ChEBI" id="CHEBI:15378"/>
        <dbReference type="ChEBI" id="CHEBI:30616"/>
        <dbReference type="ChEBI" id="CHEBI:43474"/>
        <dbReference type="ChEBI" id="CHEBI:456216"/>
        <dbReference type="EC" id="5.6.2.4"/>
    </reaction>
</comment>
<evidence type="ECO:0000259" key="14">
    <source>
        <dbReference type="PROSITE" id="PS51217"/>
    </source>
</evidence>
<dbReference type="Pfam" id="PF13361">
    <property type="entry name" value="UvrD_C"/>
    <property type="match status" value="1"/>
</dbReference>
<feature type="domain" description="UvrD-like helicase C-terminal" evidence="14">
    <location>
        <begin position="323"/>
        <end position="799"/>
    </location>
</feature>
<evidence type="ECO:0000256" key="9">
    <source>
        <dbReference type="ARBA" id="ARBA00034617"/>
    </source>
</evidence>
<evidence type="ECO:0000256" key="10">
    <source>
        <dbReference type="ARBA" id="ARBA00034808"/>
    </source>
</evidence>
<dbReference type="PANTHER" id="PTHR11070:SF2">
    <property type="entry name" value="ATP-DEPENDENT DNA HELICASE SRS2"/>
    <property type="match status" value="1"/>
</dbReference>
<dbReference type="InterPro" id="IPR012337">
    <property type="entry name" value="RNaseH-like_sf"/>
</dbReference>
<dbReference type="GO" id="GO:0016887">
    <property type="term" value="F:ATP hydrolysis activity"/>
    <property type="evidence" value="ECO:0007669"/>
    <property type="project" value="RHEA"/>
</dbReference>
<dbReference type="Gene3D" id="3.30.420.10">
    <property type="entry name" value="Ribonuclease H-like superfamily/Ribonuclease H"/>
    <property type="match status" value="1"/>
</dbReference>
<dbReference type="PROSITE" id="PS51198">
    <property type="entry name" value="UVRD_HELICASE_ATP_BIND"/>
    <property type="match status" value="1"/>
</dbReference>
<accession>A0A414NY56</accession>
<comment type="similarity">
    <text evidence="1">Belongs to the helicase family. UvrD subfamily.</text>
</comment>
<sequence>MQDHDKRYEVKGMEFAELNPAQREAVEDLTDNILLLAPAGTGKTNTLACRIANILTEGRAEPEEILCLTFTNKACREMKERIVLRAGEGGRRVLVRTFHGFCYDVIKTEAKRHSDLFADFTIFDEADCLAIIRDLLSEDWPVRSVQSLIALLKEVRTAYGFQTDDAEADYKAALQKLMDEDPAAVRKLAVTEHYQFYRQLFESWQVWGPTIAARYDARLHDVHGLDFTDLIVQAEALFAQEDIAVKWARRFLYINIDEVQDTSELEYRILSRIFGSSRLLLCGDYFQTIYEWRGSHPEVVLRAYQRDWQPRRIVLTENYRSTQVLLSASYRWLRRNFPERVSALYPDGIHAVSTEHGLPIILKGAVSFPEEAQWIYYKIQQLPVTDYGRVCILTRSNRYNKDLSLYFRNLGCHLPEKERLPFMLIDEIKFFRRQEVKDVLAFLRLVVNPHDAASFVRVLNRFGKGIGPGTIRKISQEAYRRAGIRITDYLDEDARRTGDPFAVLLEAFEAENIVVFDVEATGVDPTRDEIIQIAGLRLGKDGKAKAEFKRLLRARRSVGDSYRVHKISDAILQQEGEEPEDVLREFCVFAEGAVIVGHNVTYDLSILGSELARLGLPPLSYQRYYDTLDIFRRFYPNLPNHKLEYLGEFCKVSHRSTHDAMDDVCATAEILTYAIEKNIRPHVGERREFMAKWQDVFAELADCISGFRHEAERMRPWQLLAKIVVDIGIDAYYRRRGEEQRIENLRDLFRQARAMDEKEVRPLDALTRFLNYVTLSNTNLDAVTKKQQIPIVTIHQAKGAEFDYVFVAGLQEGTFPGLQAEKNESMAEEARLFYVAITRPKVQLFLSWCQTQHGHYTHMSRFLRDLPREYVQNE</sequence>
<evidence type="ECO:0000313" key="15">
    <source>
        <dbReference type="EMBL" id="RHF52372.1"/>
    </source>
</evidence>
<evidence type="ECO:0000256" key="6">
    <source>
        <dbReference type="ARBA" id="ARBA00022840"/>
    </source>
</evidence>
<evidence type="ECO:0000256" key="7">
    <source>
        <dbReference type="ARBA" id="ARBA00023125"/>
    </source>
</evidence>
<dbReference type="OrthoDB" id="9810135at2"/>
<keyword evidence="2 12" id="KW-0547">Nucleotide-binding</keyword>
<dbReference type="PROSITE" id="PS51217">
    <property type="entry name" value="UVRD_HELICASE_CTER"/>
    <property type="match status" value="1"/>
</dbReference>
<evidence type="ECO:0000256" key="8">
    <source>
        <dbReference type="ARBA" id="ARBA00023235"/>
    </source>
</evidence>
<dbReference type="FunFam" id="3.30.420.10:FF:000045">
    <property type="entry name" value="3'-5' exonuclease DinG"/>
    <property type="match status" value="1"/>
</dbReference>
<dbReference type="InterPro" id="IPR013520">
    <property type="entry name" value="Ribonucl_H"/>
</dbReference>
<dbReference type="SUPFAM" id="SSF53098">
    <property type="entry name" value="Ribonuclease H-like"/>
    <property type="match status" value="1"/>
</dbReference>
<dbReference type="AlphaFoldDB" id="A0A414NY56"/>
<dbReference type="EC" id="5.6.2.4" evidence="10"/>
<dbReference type="InterPro" id="IPR027417">
    <property type="entry name" value="P-loop_NTPase"/>
</dbReference>
<feature type="binding site" evidence="12">
    <location>
        <begin position="37"/>
        <end position="44"/>
    </location>
    <ligand>
        <name>ATP</name>
        <dbReference type="ChEBI" id="CHEBI:30616"/>
    </ligand>
</feature>
<evidence type="ECO:0000256" key="2">
    <source>
        <dbReference type="ARBA" id="ARBA00022741"/>
    </source>
</evidence>
<dbReference type="Pfam" id="PF00580">
    <property type="entry name" value="UvrD-helicase"/>
    <property type="match status" value="1"/>
</dbReference>
<evidence type="ECO:0000256" key="5">
    <source>
        <dbReference type="ARBA" id="ARBA00022839"/>
    </source>
</evidence>
<dbReference type="GO" id="GO:0043138">
    <property type="term" value="F:3'-5' DNA helicase activity"/>
    <property type="evidence" value="ECO:0007669"/>
    <property type="project" value="UniProtKB-EC"/>
</dbReference>
<dbReference type="InterPro" id="IPR014016">
    <property type="entry name" value="UvrD-like_ATP-bd"/>
</dbReference>
<keyword evidence="7" id="KW-0238">DNA-binding</keyword>
<keyword evidence="5" id="KW-0269">Exonuclease</keyword>